<dbReference type="EMBL" id="LAZR01066191">
    <property type="protein sequence ID" value="KKK54061.1"/>
    <property type="molecule type" value="Genomic_DNA"/>
</dbReference>
<accession>A0A0F8Z1Q6</accession>
<dbReference type="AlphaFoldDB" id="A0A0F8Z1Q6"/>
<proteinExistence type="predicted"/>
<name>A0A0F8Z1Q6_9ZZZZ</name>
<feature type="non-terminal residue" evidence="1">
    <location>
        <position position="61"/>
    </location>
</feature>
<organism evidence="1">
    <name type="scientific">marine sediment metagenome</name>
    <dbReference type="NCBI Taxonomy" id="412755"/>
    <lineage>
        <taxon>unclassified sequences</taxon>
        <taxon>metagenomes</taxon>
        <taxon>ecological metagenomes</taxon>
    </lineage>
</organism>
<protein>
    <submittedName>
        <fullName evidence="1">Uncharacterized protein</fullName>
    </submittedName>
</protein>
<evidence type="ECO:0000313" key="1">
    <source>
        <dbReference type="EMBL" id="KKK54061.1"/>
    </source>
</evidence>
<sequence>MTKCSRIVPRCSPHKGEQESLFSAMKTQRNTHVPPCSPIFTTKDLIKQTQGNGHVCVTRIY</sequence>
<reference evidence="1" key="1">
    <citation type="journal article" date="2015" name="Nature">
        <title>Complex archaea that bridge the gap between prokaryotes and eukaryotes.</title>
        <authorList>
            <person name="Spang A."/>
            <person name="Saw J.H."/>
            <person name="Jorgensen S.L."/>
            <person name="Zaremba-Niedzwiedzka K."/>
            <person name="Martijn J."/>
            <person name="Lind A.E."/>
            <person name="van Eijk R."/>
            <person name="Schleper C."/>
            <person name="Guy L."/>
            <person name="Ettema T.J."/>
        </authorList>
    </citation>
    <scope>NUCLEOTIDE SEQUENCE</scope>
</reference>
<gene>
    <name evidence="1" type="ORF">LCGC14_3088510</name>
</gene>
<comment type="caution">
    <text evidence="1">The sequence shown here is derived from an EMBL/GenBank/DDBJ whole genome shotgun (WGS) entry which is preliminary data.</text>
</comment>